<sequence length="230" mass="25731">MQQIQSVPVQIFDLAVRLFHWFQVVLLAGLWYSAEQEWYGLHQLLAYTLASLLGARLIWGLIGSETARFRHFVPAPRQLRQYLTNKTPVAGHNPVSALMILALFLLVALQFASGLMTTDEVMTEGPLYSLVPDWLSSLAGSWHELGFNLMLGLVVVHVLAALWHQLSGDKVIGAMWHGRKPLPADTIAPRLLNSVKYFLLVVILFCGLMGWQGSAVWPQFLADLQTIQAM</sequence>
<evidence type="ECO:0000256" key="5">
    <source>
        <dbReference type="ARBA" id="ARBA00023136"/>
    </source>
</evidence>
<dbReference type="InterPro" id="IPR016174">
    <property type="entry name" value="Di-haem_cyt_TM"/>
</dbReference>
<keyword evidence="2" id="KW-1003">Cell membrane</keyword>
<accession>A0ABV6BLY4</accession>
<feature type="transmembrane region" description="Helical" evidence="6">
    <location>
        <begin position="44"/>
        <end position="62"/>
    </location>
</feature>
<feature type="transmembrane region" description="Helical" evidence="6">
    <location>
        <begin position="95"/>
        <end position="116"/>
    </location>
</feature>
<dbReference type="Proteomes" id="UP001589813">
    <property type="component" value="Unassembled WGS sequence"/>
</dbReference>
<evidence type="ECO:0000256" key="4">
    <source>
        <dbReference type="ARBA" id="ARBA00022989"/>
    </source>
</evidence>
<feature type="transmembrane region" description="Helical" evidence="6">
    <location>
        <begin position="12"/>
        <end position="32"/>
    </location>
</feature>
<reference evidence="8 9" key="1">
    <citation type="submission" date="2024-09" db="EMBL/GenBank/DDBJ databases">
        <authorList>
            <person name="Sun Q."/>
            <person name="Mori K."/>
        </authorList>
    </citation>
    <scope>NUCLEOTIDE SEQUENCE [LARGE SCALE GENOMIC DNA]</scope>
    <source>
        <strain evidence="8 9">KCTC 23315</strain>
    </source>
</reference>
<dbReference type="PANTHER" id="PTHR30485:SF2">
    <property type="entry name" value="BLL0597 PROTEIN"/>
    <property type="match status" value="1"/>
</dbReference>
<dbReference type="Gene3D" id="1.20.950.20">
    <property type="entry name" value="Transmembrane di-heme cytochromes, Chain C"/>
    <property type="match status" value="1"/>
</dbReference>
<dbReference type="SUPFAM" id="SSF81342">
    <property type="entry name" value="Transmembrane di-heme cytochromes"/>
    <property type="match status" value="1"/>
</dbReference>
<comment type="caution">
    <text evidence="8">The sequence shown here is derived from an EMBL/GenBank/DDBJ whole genome shotgun (WGS) entry which is preliminary data.</text>
</comment>
<evidence type="ECO:0000256" key="6">
    <source>
        <dbReference type="SAM" id="Phobius"/>
    </source>
</evidence>
<organism evidence="8 9">
    <name type="scientific">Rheinheimera tilapiae</name>
    <dbReference type="NCBI Taxonomy" id="875043"/>
    <lineage>
        <taxon>Bacteria</taxon>
        <taxon>Pseudomonadati</taxon>
        <taxon>Pseudomonadota</taxon>
        <taxon>Gammaproteobacteria</taxon>
        <taxon>Chromatiales</taxon>
        <taxon>Chromatiaceae</taxon>
        <taxon>Rheinheimera</taxon>
    </lineage>
</organism>
<dbReference type="InterPro" id="IPR051542">
    <property type="entry name" value="Hydrogenase_cytochrome"/>
</dbReference>
<keyword evidence="9" id="KW-1185">Reference proteome</keyword>
<dbReference type="Pfam" id="PF01292">
    <property type="entry name" value="Ni_hydr_CYTB"/>
    <property type="match status" value="1"/>
</dbReference>
<dbReference type="RefSeq" id="WP_377248425.1">
    <property type="nucleotide sequence ID" value="NZ_JBHLXP010000005.1"/>
</dbReference>
<evidence type="ECO:0000256" key="3">
    <source>
        <dbReference type="ARBA" id="ARBA00022692"/>
    </source>
</evidence>
<name>A0ABV6BLY4_9GAMM</name>
<gene>
    <name evidence="8" type="ORF">ACFFJP_19680</name>
</gene>
<evidence type="ECO:0000256" key="1">
    <source>
        <dbReference type="ARBA" id="ARBA00004651"/>
    </source>
</evidence>
<dbReference type="PANTHER" id="PTHR30485">
    <property type="entry name" value="NI/FE-HYDROGENASE 1 B-TYPE CYTOCHROME SUBUNIT"/>
    <property type="match status" value="1"/>
</dbReference>
<evidence type="ECO:0000313" key="9">
    <source>
        <dbReference type="Proteomes" id="UP001589813"/>
    </source>
</evidence>
<keyword evidence="3 6" id="KW-0812">Transmembrane</keyword>
<evidence type="ECO:0000313" key="8">
    <source>
        <dbReference type="EMBL" id="MFC0050513.1"/>
    </source>
</evidence>
<dbReference type="EMBL" id="JBHLXP010000005">
    <property type="protein sequence ID" value="MFC0050513.1"/>
    <property type="molecule type" value="Genomic_DNA"/>
</dbReference>
<evidence type="ECO:0000256" key="2">
    <source>
        <dbReference type="ARBA" id="ARBA00022475"/>
    </source>
</evidence>
<proteinExistence type="predicted"/>
<feature type="transmembrane region" description="Helical" evidence="6">
    <location>
        <begin position="145"/>
        <end position="163"/>
    </location>
</feature>
<feature type="domain" description="Cytochrome b561 bacterial/Ni-hydrogenase" evidence="7">
    <location>
        <begin position="12"/>
        <end position="178"/>
    </location>
</feature>
<feature type="transmembrane region" description="Helical" evidence="6">
    <location>
        <begin position="197"/>
        <end position="217"/>
    </location>
</feature>
<dbReference type="InterPro" id="IPR011577">
    <property type="entry name" value="Cyt_b561_bac/Ni-Hgenase"/>
</dbReference>
<evidence type="ECO:0000259" key="7">
    <source>
        <dbReference type="Pfam" id="PF01292"/>
    </source>
</evidence>
<comment type="subcellular location">
    <subcellularLocation>
        <location evidence="1">Cell membrane</location>
        <topology evidence="1">Multi-pass membrane protein</topology>
    </subcellularLocation>
</comment>
<keyword evidence="4 6" id="KW-1133">Transmembrane helix</keyword>
<keyword evidence="5 6" id="KW-0472">Membrane</keyword>
<protein>
    <submittedName>
        <fullName evidence="8">Cytochrome b/b6 domain-containing protein</fullName>
    </submittedName>
</protein>